<dbReference type="Proteomes" id="UP000187209">
    <property type="component" value="Unassembled WGS sequence"/>
</dbReference>
<accession>A0A1R2AZS5</accession>
<dbReference type="InterPro" id="IPR002110">
    <property type="entry name" value="Ankyrin_rpt"/>
</dbReference>
<evidence type="ECO:0000313" key="4">
    <source>
        <dbReference type="EMBL" id="OMJ70043.1"/>
    </source>
</evidence>
<sequence>MQMKLVLASKSPNSSVYSSETETLDHYFRVSNLPAIKQLFEANPEKLNHKEPRRGWSPLFRAVMYGSIEITRFLLDSGAAPNEMNNLGETPLHQAADNCLCEIAEVLLAYGAEPNIQQTDGNTPLHNAVLRSNIEIAELFLKNGADPNIQDLLVIFIKFGKTCLHLASELEHQEMIDLLIQYNASQEIKDFSGKVADLRVNNYVNDDSSEELPAKAQQVYSIGSYQESDSLYLWLKKRRLEEIFPMLVKNGYSDITGLMEKMNSEESLKEVDLSNMRIKKQGLRVRLLYKLEEECIKRTNQATKIRHKYYPDLQGFLEDYEMQGLYDKLTSQGFYFIEDLIYLDQKCKLTEALSLMNIKDQDIFKLKVLIDNICSDTGERAIDSTRRIANTGKVGDCGFCCAFKSIFN</sequence>
<dbReference type="EMBL" id="MPUH01001131">
    <property type="protein sequence ID" value="OMJ70043.1"/>
    <property type="molecule type" value="Genomic_DNA"/>
</dbReference>
<dbReference type="Pfam" id="PF00023">
    <property type="entry name" value="Ank"/>
    <property type="match status" value="2"/>
</dbReference>
<reference evidence="4 5" key="1">
    <citation type="submission" date="2016-11" db="EMBL/GenBank/DDBJ databases">
        <title>The macronuclear genome of Stentor coeruleus: a giant cell with tiny introns.</title>
        <authorList>
            <person name="Slabodnick M."/>
            <person name="Ruby J.G."/>
            <person name="Reiff S.B."/>
            <person name="Swart E.C."/>
            <person name="Gosai S."/>
            <person name="Prabakaran S."/>
            <person name="Witkowska E."/>
            <person name="Larue G.E."/>
            <person name="Fisher S."/>
            <person name="Freeman R.M."/>
            <person name="Gunawardena J."/>
            <person name="Chu W."/>
            <person name="Stover N.A."/>
            <person name="Gregory B.D."/>
            <person name="Nowacki M."/>
            <person name="Derisi J."/>
            <person name="Roy S.W."/>
            <person name="Marshall W.F."/>
            <person name="Sood P."/>
        </authorList>
    </citation>
    <scope>NUCLEOTIDE SEQUENCE [LARGE SCALE GENOMIC DNA]</scope>
    <source>
        <strain evidence="4">WM001</strain>
    </source>
</reference>
<dbReference type="PANTHER" id="PTHR24171">
    <property type="entry name" value="ANKYRIN REPEAT DOMAIN-CONTAINING PROTEIN 39-RELATED"/>
    <property type="match status" value="1"/>
</dbReference>
<dbReference type="InterPro" id="IPR036770">
    <property type="entry name" value="Ankyrin_rpt-contain_sf"/>
</dbReference>
<proteinExistence type="predicted"/>
<feature type="repeat" description="ANK" evidence="3">
    <location>
        <begin position="120"/>
        <end position="152"/>
    </location>
</feature>
<dbReference type="Gene3D" id="1.25.40.20">
    <property type="entry name" value="Ankyrin repeat-containing domain"/>
    <property type="match status" value="2"/>
</dbReference>
<feature type="repeat" description="ANK" evidence="3">
    <location>
        <begin position="159"/>
        <end position="191"/>
    </location>
</feature>
<evidence type="ECO:0000256" key="1">
    <source>
        <dbReference type="ARBA" id="ARBA00022737"/>
    </source>
</evidence>
<keyword evidence="1" id="KW-0677">Repeat</keyword>
<organism evidence="4 5">
    <name type="scientific">Stentor coeruleus</name>
    <dbReference type="NCBI Taxonomy" id="5963"/>
    <lineage>
        <taxon>Eukaryota</taxon>
        <taxon>Sar</taxon>
        <taxon>Alveolata</taxon>
        <taxon>Ciliophora</taxon>
        <taxon>Postciliodesmatophora</taxon>
        <taxon>Heterotrichea</taxon>
        <taxon>Heterotrichida</taxon>
        <taxon>Stentoridae</taxon>
        <taxon>Stentor</taxon>
    </lineage>
</organism>
<dbReference type="SUPFAM" id="SSF48403">
    <property type="entry name" value="Ankyrin repeat"/>
    <property type="match status" value="1"/>
</dbReference>
<evidence type="ECO:0000313" key="5">
    <source>
        <dbReference type="Proteomes" id="UP000187209"/>
    </source>
</evidence>
<name>A0A1R2AZS5_9CILI</name>
<dbReference type="PRINTS" id="PR01415">
    <property type="entry name" value="ANKYRIN"/>
</dbReference>
<gene>
    <name evidence="4" type="ORF">SteCoe_32081</name>
</gene>
<evidence type="ECO:0000256" key="3">
    <source>
        <dbReference type="PROSITE-ProRule" id="PRU00023"/>
    </source>
</evidence>
<dbReference type="AlphaFoldDB" id="A0A1R2AZS5"/>
<feature type="repeat" description="ANK" evidence="3">
    <location>
        <begin position="54"/>
        <end position="86"/>
    </location>
</feature>
<dbReference type="PROSITE" id="PS50297">
    <property type="entry name" value="ANK_REP_REGION"/>
    <property type="match status" value="4"/>
</dbReference>
<keyword evidence="5" id="KW-1185">Reference proteome</keyword>
<comment type="caution">
    <text evidence="4">The sequence shown here is derived from an EMBL/GenBank/DDBJ whole genome shotgun (WGS) entry which is preliminary data.</text>
</comment>
<dbReference type="Gene3D" id="1.10.150.50">
    <property type="entry name" value="Transcription Factor, Ets-1"/>
    <property type="match status" value="1"/>
</dbReference>
<keyword evidence="2 3" id="KW-0040">ANK repeat</keyword>
<dbReference type="OrthoDB" id="292153at2759"/>
<dbReference type="PROSITE" id="PS50088">
    <property type="entry name" value="ANK_REPEAT"/>
    <property type="match status" value="4"/>
</dbReference>
<feature type="repeat" description="ANK" evidence="3">
    <location>
        <begin position="87"/>
        <end position="119"/>
    </location>
</feature>
<dbReference type="SUPFAM" id="SSF47769">
    <property type="entry name" value="SAM/Pointed domain"/>
    <property type="match status" value="1"/>
</dbReference>
<evidence type="ECO:0000256" key="2">
    <source>
        <dbReference type="ARBA" id="ARBA00023043"/>
    </source>
</evidence>
<dbReference type="SMART" id="SM00248">
    <property type="entry name" value="ANK"/>
    <property type="match status" value="4"/>
</dbReference>
<protein>
    <submittedName>
        <fullName evidence="4">Uncharacterized protein</fullName>
    </submittedName>
</protein>
<dbReference type="InterPro" id="IPR013761">
    <property type="entry name" value="SAM/pointed_sf"/>
</dbReference>
<dbReference type="Pfam" id="PF12796">
    <property type="entry name" value="Ank_2"/>
    <property type="match status" value="1"/>
</dbReference>
<dbReference type="PANTHER" id="PTHR24171:SF9">
    <property type="entry name" value="ANKYRIN REPEAT DOMAIN-CONTAINING PROTEIN 39"/>
    <property type="match status" value="1"/>
</dbReference>